<evidence type="ECO:0000259" key="12">
    <source>
        <dbReference type="PROSITE" id="PS50864"/>
    </source>
</evidence>
<dbReference type="GO" id="GO:0003677">
    <property type="term" value="F:DNA binding"/>
    <property type="evidence" value="ECO:0007669"/>
    <property type="project" value="UniProtKB-KW"/>
</dbReference>
<dbReference type="PROSITE" id="PS50865">
    <property type="entry name" value="ZF_MYND_2"/>
    <property type="match status" value="1"/>
</dbReference>
<evidence type="ECO:0000256" key="11">
    <source>
        <dbReference type="SAM" id="MobiDB-lite"/>
    </source>
</evidence>
<feature type="compositionally biased region" description="Basic and acidic residues" evidence="11">
    <location>
        <begin position="22"/>
        <end position="32"/>
    </location>
</feature>
<organism evidence="14 15">
    <name type="scientific">Bemisia tabaci</name>
    <name type="common">Sweetpotato whitefly</name>
    <name type="synonym">Aleurodes tabaci</name>
    <dbReference type="NCBI Taxonomy" id="7038"/>
    <lineage>
        <taxon>Eukaryota</taxon>
        <taxon>Metazoa</taxon>
        <taxon>Ecdysozoa</taxon>
        <taxon>Arthropoda</taxon>
        <taxon>Hexapoda</taxon>
        <taxon>Insecta</taxon>
        <taxon>Pterygota</taxon>
        <taxon>Neoptera</taxon>
        <taxon>Paraneoptera</taxon>
        <taxon>Hemiptera</taxon>
        <taxon>Sternorrhyncha</taxon>
        <taxon>Aleyrodoidea</taxon>
        <taxon>Aleyrodidae</taxon>
        <taxon>Aleyrodinae</taxon>
        <taxon>Bemisia</taxon>
    </lineage>
</organism>
<dbReference type="GO" id="GO:0000981">
    <property type="term" value="F:DNA-binding transcription factor activity, RNA polymerase II-specific"/>
    <property type="evidence" value="ECO:0007669"/>
    <property type="project" value="TreeGrafter"/>
</dbReference>
<keyword evidence="2" id="KW-0479">Metal-binding</keyword>
<evidence type="ECO:0000256" key="6">
    <source>
        <dbReference type="ARBA" id="ARBA00023125"/>
    </source>
</evidence>
<keyword evidence="7" id="KW-0804">Transcription</keyword>
<dbReference type="EMBL" id="OU963867">
    <property type="protein sequence ID" value="CAH0391489.1"/>
    <property type="molecule type" value="Genomic_DNA"/>
</dbReference>
<dbReference type="GO" id="GO:0005634">
    <property type="term" value="C:nucleus"/>
    <property type="evidence" value="ECO:0007669"/>
    <property type="project" value="TreeGrafter"/>
</dbReference>
<accession>A0A9P0F7S6</accession>
<keyword evidence="4" id="KW-0862">Zinc</keyword>
<dbReference type="PANTHER" id="PTHR10237">
    <property type="entry name" value="DEFORMED EPIDERMAL AUTOREGULATORY FACTOR 1 HOMOLOG SUPPRESSIN"/>
    <property type="match status" value="1"/>
</dbReference>
<dbReference type="Gene3D" id="6.10.140.2220">
    <property type="match status" value="1"/>
</dbReference>
<evidence type="ECO:0000256" key="2">
    <source>
        <dbReference type="ARBA" id="ARBA00022723"/>
    </source>
</evidence>
<evidence type="ECO:0000256" key="10">
    <source>
        <dbReference type="SAM" id="Coils"/>
    </source>
</evidence>
<feature type="region of interest" description="Disordered" evidence="11">
    <location>
        <begin position="1"/>
        <end position="37"/>
    </location>
</feature>
<dbReference type="InterPro" id="IPR024119">
    <property type="entry name" value="TF_DEAF-1"/>
</dbReference>
<keyword evidence="8" id="KW-0539">Nucleus</keyword>
<gene>
    <name evidence="14" type="ORF">BEMITA_LOCUS10099</name>
</gene>
<dbReference type="InterPro" id="IPR000770">
    <property type="entry name" value="SAND_dom"/>
</dbReference>
<dbReference type="PROSITE" id="PS50864">
    <property type="entry name" value="SAND"/>
    <property type="match status" value="1"/>
</dbReference>
<sequence length="503" mass="55417">MDEESSEIAIPDMTDSLANKPESNERTEEHAETNIVEHSTETVETIPVSAVPVSLPVGSLINVSGSTTAFNVITADRLQLSGEFQKILCVENNCISCDQGTKFGADPLRTWVRDENGELKATHIVIQEASDSQEEQQTVNQQDCLTTTYAAAANCPILPIRCKSTNAELHKSKFGSGGRGRCIKLGDTWHTPNEFEALCGRASSKDWKRSIRFGGRSLQVLIDAGILLPHATSCICAACCGDESASGPVRLFTPYKRRKRREDEHDSSHRKVKKIKRCSDGTSNDEDESNDDSKDGEPLLMINGSNRRWSQDGVPVKTEFSGGIKSASAAVNSVTETAQTVIDSIESVTAEKDDTGSSDPFTKVENVANKLIKLAYQLKKSVEESRAQWQREVSTLEEALRKEKENTILNSRVDTQRVVDDSSVHFVNSLNSVSLQPTADNNEQKKCANCDREAYAECSLCRRTPYCSIFCQRKDWAVHQVECVRSDPNSIMLIVETADGVVN</sequence>
<keyword evidence="1" id="KW-0597">Phosphoprotein</keyword>
<evidence type="ECO:0000256" key="1">
    <source>
        <dbReference type="ARBA" id="ARBA00022553"/>
    </source>
</evidence>
<evidence type="ECO:0000256" key="9">
    <source>
        <dbReference type="PROSITE-ProRule" id="PRU00134"/>
    </source>
</evidence>
<dbReference type="Gene3D" id="3.10.390.10">
    <property type="entry name" value="SAND domain-like"/>
    <property type="match status" value="1"/>
</dbReference>
<dbReference type="GO" id="GO:0008270">
    <property type="term" value="F:zinc ion binding"/>
    <property type="evidence" value="ECO:0007669"/>
    <property type="project" value="UniProtKB-KW"/>
</dbReference>
<feature type="region of interest" description="Disordered" evidence="11">
    <location>
        <begin position="256"/>
        <end position="314"/>
    </location>
</feature>
<evidence type="ECO:0000256" key="7">
    <source>
        <dbReference type="ARBA" id="ARBA00023163"/>
    </source>
</evidence>
<dbReference type="SMART" id="SM00258">
    <property type="entry name" value="SAND"/>
    <property type="match status" value="1"/>
</dbReference>
<dbReference type="KEGG" id="btab:109041425"/>
<dbReference type="InterPro" id="IPR002893">
    <property type="entry name" value="Znf_MYND"/>
</dbReference>
<evidence type="ECO:0000313" key="14">
    <source>
        <dbReference type="EMBL" id="CAH0391489.1"/>
    </source>
</evidence>
<evidence type="ECO:0000256" key="8">
    <source>
        <dbReference type="ARBA" id="ARBA00023242"/>
    </source>
</evidence>
<keyword evidence="6" id="KW-0238">DNA-binding</keyword>
<evidence type="ECO:0008006" key="16">
    <source>
        <dbReference type="Google" id="ProtNLM"/>
    </source>
</evidence>
<feature type="domain" description="MYND-type" evidence="13">
    <location>
        <begin position="447"/>
        <end position="483"/>
    </location>
</feature>
<keyword evidence="15" id="KW-1185">Reference proteome</keyword>
<keyword evidence="3 9" id="KW-0863">Zinc-finger</keyword>
<reference evidence="14" key="1">
    <citation type="submission" date="2021-12" db="EMBL/GenBank/DDBJ databases">
        <authorList>
            <person name="King R."/>
        </authorList>
    </citation>
    <scope>NUCLEOTIDE SEQUENCE</scope>
</reference>
<feature type="coiled-coil region" evidence="10">
    <location>
        <begin position="379"/>
        <end position="406"/>
    </location>
</feature>
<evidence type="ECO:0000259" key="13">
    <source>
        <dbReference type="PROSITE" id="PS50865"/>
    </source>
</evidence>
<dbReference type="InterPro" id="IPR010919">
    <property type="entry name" value="SAND-like_dom_sf"/>
</dbReference>
<dbReference type="Pfam" id="PF01342">
    <property type="entry name" value="SAND"/>
    <property type="match status" value="1"/>
</dbReference>
<dbReference type="PANTHER" id="PTHR10237:SF1">
    <property type="entry name" value="DEFORMED EPIDERMAL AUTOREGULATORY FACTOR 1 HOMOLOG"/>
    <property type="match status" value="1"/>
</dbReference>
<protein>
    <recommendedName>
        <fullName evidence="16">Deformed epidermal autoregulatory factor 1</fullName>
    </recommendedName>
</protein>
<dbReference type="PROSITE" id="PS01360">
    <property type="entry name" value="ZF_MYND_1"/>
    <property type="match status" value="1"/>
</dbReference>
<dbReference type="Pfam" id="PF01753">
    <property type="entry name" value="zf-MYND"/>
    <property type="match status" value="1"/>
</dbReference>
<evidence type="ECO:0000256" key="4">
    <source>
        <dbReference type="ARBA" id="ARBA00022833"/>
    </source>
</evidence>
<dbReference type="AlphaFoldDB" id="A0A9P0F7S6"/>
<proteinExistence type="predicted"/>
<dbReference type="FunFam" id="3.10.390.10:FF:000004">
    <property type="entry name" value="Deformed epidermal autoregulatory factor 1"/>
    <property type="match status" value="1"/>
</dbReference>
<name>A0A9P0F7S6_BEMTA</name>
<feature type="domain" description="SAND" evidence="12">
    <location>
        <begin position="146"/>
        <end position="228"/>
    </location>
</feature>
<evidence type="ECO:0000256" key="3">
    <source>
        <dbReference type="ARBA" id="ARBA00022771"/>
    </source>
</evidence>
<keyword evidence="10" id="KW-0175">Coiled coil</keyword>
<dbReference type="SUPFAM" id="SSF63763">
    <property type="entry name" value="SAND domain-like"/>
    <property type="match status" value="1"/>
</dbReference>
<dbReference type="SUPFAM" id="SSF144232">
    <property type="entry name" value="HIT/MYND zinc finger-like"/>
    <property type="match status" value="1"/>
</dbReference>
<evidence type="ECO:0000313" key="15">
    <source>
        <dbReference type="Proteomes" id="UP001152759"/>
    </source>
</evidence>
<keyword evidence="5" id="KW-0805">Transcription regulation</keyword>
<dbReference type="Proteomes" id="UP001152759">
    <property type="component" value="Chromosome 6"/>
</dbReference>
<evidence type="ECO:0000256" key="5">
    <source>
        <dbReference type="ARBA" id="ARBA00023015"/>
    </source>
</evidence>